<feature type="compositionally biased region" description="Polar residues" evidence="1">
    <location>
        <begin position="42"/>
        <end position="54"/>
    </location>
</feature>
<dbReference type="EMBL" id="JBEPMX010000007">
    <property type="protein sequence ID" value="MET3683544.1"/>
    <property type="molecule type" value="Genomic_DNA"/>
</dbReference>
<reference evidence="3 4" key="1">
    <citation type="submission" date="2024-06" db="EMBL/GenBank/DDBJ databases">
        <title>Genomic Encyclopedia of Type Strains, Phase IV (KMG-IV): sequencing the most valuable type-strain genomes for metagenomic binning, comparative biology and taxonomic classification.</title>
        <authorList>
            <person name="Goeker M."/>
        </authorList>
    </citation>
    <scope>NUCLEOTIDE SEQUENCE [LARGE SCALE GENOMIC DNA]</scope>
    <source>
        <strain evidence="3 4">DSM 23520</strain>
    </source>
</reference>
<sequence>MQRLLVLSFALLVLVLAACQPNDESGMMGDNPQGDYQETRQDQNMNRNQGNDPMNVNDRDNNMTRQAENLNQNNRNQDQMNRQNQEQNRYDVAGEAADEVARQVDDIDEAYVMTGDNNAYVAVVMNNDSNTNVSDDVKKEVSRVVQSTKPDLDNVYVSANPDFFDMVNSYTERASEGDPIDGFFEEFNGMLDRVFPDLER</sequence>
<dbReference type="InterPro" id="IPR019076">
    <property type="entry name" value="Spore_lipoprot_YhcN/YlaJ-like"/>
</dbReference>
<keyword evidence="2" id="KW-0732">Signal</keyword>
<organism evidence="3 4">
    <name type="scientific">Alkalibacillus flavidus</name>
    <dbReference type="NCBI Taxonomy" id="546021"/>
    <lineage>
        <taxon>Bacteria</taxon>
        <taxon>Bacillati</taxon>
        <taxon>Bacillota</taxon>
        <taxon>Bacilli</taxon>
        <taxon>Bacillales</taxon>
        <taxon>Bacillaceae</taxon>
        <taxon>Alkalibacillus</taxon>
    </lineage>
</organism>
<feature type="signal peptide" evidence="2">
    <location>
        <begin position="1"/>
        <end position="17"/>
    </location>
</feature>
<keyword evidence="4" id="KW-1185">Reference proteome</keyword>
<protein>
    <submittedName>
        <fullName evidence="3">YhcN/YlaJ family sporulation lipoprotein</fullName>
    </submittedName>
</protein>
<dbReference type="NCBIfam" id="TIGR02898">
    <property type="entry name" value="spore_YhcN_YlaJ"/>
    <property type="match status" value="1"/>
</dbReference>
<dbReference type="PROSITE" id="PS51257">
    <property type="entry name" value="PROKAR_LIPOPROTEIN"/>
    <property type="match status" value="1"/>
</dbReference>
<dbReference type="Proteomes" id="UP001549167">
    <property type="component" value="Unassembled WGS sequence"/>
</dbReference>
<dbReference type="Pfam" id="PF09580">
    <property type="entry name" value="Spore_YhcN_YlaJ"/>
    <property type="match status" value="1"/>
</dbReference>
<dbReference type="RefSeq" id="WP_354220108.1">
    <property type="nucleotide sequence ID" value="NZ_JBEPMX010000007.1"/>
</dbReference>
<gene>
    <name evidence="3" type="ORF">ABID56_001639</name>
</gene>
<feature type="region of interest" description="Disordered" evidence="1">
    <location>
        <begin position="22"/>
        <end position="61"/>
    </location>
</feature>
<accession>A0ABV2KW04</accession>
<comment type="caution">
    <text evidence="3">The sequence shown here is derived from an EMBL/GenBank/DDBJ whole genome shotgun (WGS) entry which is preliminary data.</text>
</comment>
<keyword evidence="3" id="KW-0449">Lipoprotein</keyword>
<proteinExistence type="predicted"/>
<evidence type="ECO:0000256" key="2">
    <source>
        <dbReference type="SAM" id="SignalP"/>
    </source>
</evidence>
<evidence type="ECO:0000256" key="1">
    <source>
        <dbReference type="SAM" id="MobiDB-lite"/>
    </source>
</evidence>
<name>A0ABV2KW04_9BACI</name>
<evidence type="ECO:0000313" key="4">
    <source>
        <dbReference type="Proteomes" id="UP001549167"/>
    </source>
</evidence>
<dbReference type="InterPro" id="IPR014247">
    <property type="entry name" value="Spore_lipoprot_YhcN/YlaJ"/>
</dbReference>
<evidence type="ECO:0000313" key="3">
    <source>
        <dbReference type="EMBL" id="MET3683544.1"/>
    </source>
</evidence>
<feature type="chain" id="PRO_5047458259" evidence="2">
    <location>
        <begin position="18"/>
        <end position="200"/>
    </location>
</feature>